<dbReference type="KEGG" id="ble:BleG1_2148"/>
<organism evidence="1 2">
    <name type="scientific">Shouchella lehensis G1</name>
    <dbReference type="NCBI Taxonomy" id="1246626"/>
    <lineage>
        <taxon>Bacteria</taxon>
        <taxon>Bacillati</taxon>
        <taxon>Bacillota</taxon>
        <taxon>Bacilli</taxon>
        <taxon>Bacillales</taxon>
        <taxon>Bacillaceae</taxon>
        <taxon>Shouchella</taxon>
    </lineage>
</organism>
<dbReference type="HOGENOM" id="CLU_3304801_0_0_9"/>
<accession>A0A060LU19</accession>
<evidence type="ECO:0000313" key="2">
    <source>
        <dbReference type="Proteomes" id="UP000027142"/>
    </source>
</evidence>
<dbReference type="AlphaFoldDB" id="A0A060LU19"/>
<sequence length="39" mass="4667">MIHLEQLSLEIENKLQRPLMNEEKQLLEWVCTQTANQQS</sequence>
<keyword evidence="2" id="KW-1185">Reference proteome</keyword>
<reference evidence="1 2" key="1">
    <citation type="journal article" date="2014" name="Gene">
        <title>A comparative genomic analysis of the alkalitolerant soil bacterium Bacillus lehensis G1.</title>
        <authorList>
            <person name="Noor Y.M."/>
            <person name="Samsulrizal N.H."/>
            <person name="Jema'on N.A."/>
            <person name="Low K.O."/>
            <person name="Ramli A.N."/>
            <person name="Alias N.I."/>
            <person name="Damis S.I."/>
            <person name="Fuzi S.F."/>
            <person name="Isa M.N."/>
            <person name="Murad A.M."/>
            <person name="Raih M.F."/>
            <person name="Bakar F.D."/>
            <person name="Najimudin N."/>
            <person name="Mahadi N.M."/>
            <person name="Illias R.M."/>
        </authorList>
    </citation>
    <scope>NUCLEOTIDE SEQUENCE [LARGE SCALE GENOMIC DNA]</scope>
    <source>
        <strain evidence="1 2">G1</strain>
    </source>
</reference>
<dbReference type="PATRIC" id="fig|1246626.3.peg.2147"/>
<name>A0A060LU19_9BACI</name>
<proteinExistence type="predicted"/>
<protein>
    <submittedName>
        <fullName evidence="1">Uncharacterized protein</fullName>
    </submittedName>
</protein>
<gene>
    <name evidence="1" type="ORF">BleG1_2148</name>
</gene>
<dbReference type="Proteomes" id="UP000027142">
    <property type="component" value="Chromosome"/>
</dbReference>
<evidence type="ECO:0000313" key="1">
    <source>
        <dbReference type="EMBL" id="AIC94726.1"/>
    </source>
</evidence>
<dbReference type="STRING" id="1246626.BleG1_2148"/>
<dbReference type="EMBL" id="CP003923">
    <property type="protein sequence ID" value="AIC94726.1"/>
    <property type="molecule type" value="Genomic_DNA"/>
</dbReference>